<dbReference type="OrthoDB" id="5612586at2"/>
<keyword evidence="2" id="KW-1133">Transmembrane helix</keyword>
<dbReference type="AlphaFoldDB" id="A0A4P9K5N6"/>
<keyword evidence="4" id="KW-1185">Reference proteome</keyword>
<gene>
    <name evidence="3" type="ORF">FE785_05485</name>
</gene>
<evidence type="ECO:0000256" key="2">
    <source>
        <dbReference type="SAM" id="Phobius"/>
    </source>
</evidence>
<proteinExistence type="predicted"/>
<sequence>MFCLFRNSHIVAQLDRFVILISWIIVLYWLHFAFIEKALMSKLFAGQALLVDLVVGIPLVLAMAVMVYASVYWSFKLLIIFLLPRFVYQVEESIEPEDELDELQKQHGAQYWQQDEQSEKDSTSAEGSLPDKKSDSENSTKSF</sequence>
<evidence type="ECO:0000313" key="4">
    <source>
        <dbReference type="Proteomes" id="UP000304864"/>
    </source>
</evidence>
<feature type="transmembrane region" description="Helical" evidence="2">
    <location>
        <begin position="55"/>
        <end position="75"/>
    </location>
</feature>
<dbReference type="Proteomes" id="UP000304864">
    <property type="component" value="Chromosome"/>
</dbReference>
<reference evidence="3 4" key="1">
    <citation type="submission" date="2019-05" db="EMBL/GenBank/DDBJ databases">
        <title>Thiomicrorhabdus sediminis sp. nov, a novel sulfur-oxidizing bacterium isolated from coastal sediment.</title>
        <authorList>
            <person name="Liu X."/>
        </authorList>
    </citation>
    <scope>NUCLEOTIDE SEQUENCE [LARGE SCALE GENOMIC DNA]</scope>
    <source>
        <strain evidence="3 4">G1</strain>
    </source>
</reference>
<feature type="region of interest" description="Disordered" evidence="1">
    <location>
        <begin position="104"/>
        <end position="143"/>
    </location>
</feature>
<protein>
    <submittedName>
        <fullName evidence="3">Uncharacterized protein</fullName>
    </submittedName>
</protein>
<evidence type="ECO:0000256" key="1">
    <source>
        <dbReference type="SAM" id="MobiDB-lite"/>
    </source>
</evidence>
<name>A0A4P9K5N6_9GAMM</name>
<keyword evidence="2" id="KW-0472">Membrane</keyword>
<dbReference type="KEGG" id="thig:FE785_05485"/>
<feature type="transmembrane region" description="Helical" evidence="2">
    <location>
        <begin position="17"/>
        <end position="35"/>
    </location>
</feature>
<dbReference type="EMBL" id="CP040602">
    <property type="protein sequence ID" value="QCU90121.1"/>
    <property type="molecule type" value="Genomic_DNA"/>
</dbReference>
<organism evidence="3 4">
    <name type="scientific">Thiomicrorhabdus sediminis</name>
    <dbReference type="NCBI Taxonomy" id="2580412"/>
    <lineage>
        <taxon>Bacteria</taxon>
        <taxon>Pseudomonadati</taxon>
        <taxon>Pseudomonadota</taxon>
        <taxon>Gammaproteobacteria</taxon>
        <taxon>Thiotrichales</taxon>
        <taxon>Piscirickettsiaceae</taxon>
        <taxon>Thiomicrorhabdus</taxon>
    </lineage>
</organism>
<accession>A0A4P9K5N6</accession>
<keyword evidence="2" id="KW-0812">Transmembrane</keyword>
<feature type="compositionally biased region" description="Basic and acidic residues" evidence="1">
    <location>
        <begin position="117"/>
        <end position="143"/>
    </location>
</feature>
<evidence type="ECO:0000313" key="3">
    <source>
        <dbReference type="EMBL" id="QCU90121.1"/>
    </source>
</evidence>